<evidence type="ECO:0000313" key="2">
    <source>
        <dbReference type="EMBL" id="CAG9820707.1"/>
    </source>
</evidence>
<dbReference type="AlphaFoldDB" id="A0A9N9X3N4"/>
<gene>
    <name evidence="2" type="ORF">PHAECO_LOCUS8637</name>
</gene>
<feature type="region of interest" description="Disordered" evidence="1">
    <location>
        <begin position="111"/>
        <end position="222"/>
    </location>
</feature>
<sequence length="910" mass="102801">MENPRSKFKLLLKQAMTEAKGKVELRKNIDFLSEKENHPQNYEGIFHPPPVVDTPPVVDNSNSSAIFSKGIPQEKPEHTVVTELDNNSETNDGCGISSDVLQVMDESNMNVQEESDGSFQDFSSDDSVKDPMYKRDNTSSSSSSASSTNSSSSSESSSEEEIEDERDRERHSERDEERDRERYSERDEESGAERDEERGAEEDEERGAERDEERGAERDGERGNIIFDAVDFSEEERVQLENIINDIDKSVILTADDQDSFKTVANKLQNQLQKLENNGPTAKLWILYFRMVTLLKQFIEAERTGNWTLHLETIQKMLPFFHASGHFFYAKSCHLYLQDMLNLQDKMDPTEFESFTTKGYFTIRRSDKFWSGIWTDMTIEQTLMRTMKSIGGLTHGRGITDSVLTKWTLGMTFLHNVCDVIEDFCGIFSGTTEQHVDMRRSRILRDSKDTEKLINWFNQHYPFPKIDNIMSISSGLVGDERVNCCNAQDIGSIGISNIIGKDFDSVKFKRKDRVIPLGAINNSITIEEVAVPIDPLLIFHRMCIAKKTDEELQQYLEYELAPFPLSLFSEEGMRKGTKSSLYKAFTPLPSDVQFENKVHVIDGGFLLHRVVWQCNESFVSICTNGCDTTSAIFNQGKNKFLKIIMKFPELNEIIEVFKDESADANAIAVAGENFLIKLYGVSQKDSSLDFLRYQQFSRSATKSKFNLASLPPTAAAAKQHSFRTYHQVQAWYGVEKNPEEWGWKRSKVGLTPVRTTKDPAPEVLLKFISCKCKKGCVSVCSCRKAGLNCSIICMYCTGNSCENIANMLIDSDDEDPDDIILLPTFDVIDVDSGEDESDAEDTYKISVVLYILIAKSKAPAKAFKLGLERSYLRGFKADSMYRVPSLISSLTVEVPGGVVVGNSACLKVSM</sequence>
<feature type="compositionally biased region" description="Basic and acidic residues" evidence="1">
    <location>
        <begin position="165"/>
        <end position="197"/>
    </location>
</feature>
<protein>
    <submittedName>
        <fullName evidence="2">Uncharacterized protein</fullName>
    </submittedName>
</protein>
<evidence type="ECO:0000256" key="1">
    <source>
        <dbReference type="SAM" id="MobiDB-lite"/>
    </source>
</evidence>
<dbReference type="Proteomes" id="UP001153737">
    <property type="component" value="Chromosome 4"/>
</dbReference>
<dbReference type="PANTHER" id="PTHR47018:SF3">
    <property type="entry name" value="MYCBP-ASSOCIATED PROTEIN"/>
    <property type="match status" value="1"/>
</dbReference>
<feature type="compositionally biased region" description="Basic and acidic residues" evidence="1">
    <location>
        <begin position="126"/>
        <end position="137"/>
    </location>
</feature>
<name>A0A9N9X3N4_PHACE</name>
<evidence type="ECO:0000313" key="3">
    <source>
        <dbReference type="Proteomes" id="UP001153737"/>
    </source>
</evidence>
<organism evidence="2 3">
    <name type="scientific">Phaedon cochleariae</name>
    <name type="common">Mustard beetle</name>
    <dbReference type="NCBI Taxonomy" id="80249"/>
    <lineage>
        <taxon>Eukaryota</taxon>
        <taxon>Metazoa</taxon>
        <taxon>Ecdysozoa</taxon>
        <taxon>Arthropoda</taxon>
        <taxon>Hexapoda</taxon>
        <taxon>Insecta</taxon>
        <taxon>Pterygota</taxon>
        <taxon>Neoptera</taxon>
        <taxon>Endopterygota</taxon>
        <taxon>Coleoptera</taxon>
        <taxon>Polyphaga</taxon>
        <taxon>Cucujiformia</taxon>
        <taxon>Chrysomeloidea</taxon>
        <taxon>Chrysomelidae</taxon>
        <taxon>Chrysomelinae</taxon>
        <taxon>Chrysomelini</taxon>
        <taxon>Phaedon</taxon>
    </lineage>
</organism>
<feature type="compositionally biased region" description="Low complexity" evidence="1">
    <location>
        <begin position="139"/>
        <end position="156"/>
    </location>
</feature>
<feature type="compositionally biased region" description="Basic and acidic residues" evidence="1">
    <location>
        <begin position="207"/>
        <end position="222"/>
    </location>
</feature>
<dbReference type="OrthoDB" id="6777793at2759"/>
<keyword evidence="3" id="KW-1185">Reference proteome</keyword>
<reference evidence="2" key="1">
    <citation type="submission" date="2022-01" db="EMBL/GenBank/DDBJ databases">
        <authorList>
            <person name="King R."/>
        </authorList>
    </citation>
    <scope>NUCLEOTIDE SEQUENCE</scope>
</reference>
<reference evidence="2" key="2">
    <citation type="submission" date="2022-10" db="EMBL/GenBank/DDBJ databases">
        <authorList>
            <consortium name="ENA_rothamsted_submissions"/>
            <consortium name="culmorum"/>
            <person name="King R."/>
        </authorList>
    </citation>
    <scope>NUCLEOTIDE SEQUENCE</scope>
</reference>
<accession>A0A9N9X3N4</accession>
<proteinExistence type="predicted"/>
<feature type="region of interest" description="Disordered" evidence="1">
    <location>
        <begin position="40"/>
        <end position="69"/>
    </location>
</feature>
<dbReference type="EMBL" id="OU896710">
    <property type="protein sequence ID" value="CAG9820707.1"/>
    <property type="molecule type" value="Genomic_DNA"/>
</dbReference>
<dbReference type="PANTHER" id="PTHR47018">
    <property type="entry name" value="CXC DOMAIN-CONTAINING PROTEIN-RELATED"/>
    <property type="match status" value="1"/>
</dbReference>